<dbReference type="PANTHER" id="PTHR24201:SF16">
    <property type="entry name" value="ANKYRIN-1-LIKE-RELATED"/>
    <property type="match status" value="1"/>
</dbReference>
<proteinExistence type="predicted"/>
<dbReference type="Gene3D" id="1.25.40.20">
    <property type="entry name" value="Ankyrin repeat-containing domain"/>
    <property type="match status" value="1"/>
</dbReference>
<feature type="repeat" description="ANK" evidence="3">
    <location>
        <begin position="67"/>
        <end position="88"/>
    </location>
</feature>
<name>A0ABD1RA35_9LAMI</name>
<reference evidence="6" key="1">
    <citation type="submission" date="2024-07" db="EMBL/GenBank/DDBJ databases">
        <title>Two chromosome-level genome assemblies of Korean endemic species Abeliophyllum distichum and Forsythia ovata (Oleaceae).</title>
        <authorList>
            <person name="Jang H."/>
        </authorList>
    </citation>
    <scope>NUCLEOTIDE SEQUENCE [LARGE SCALE GENOMIC DNA]</scope>
</reference>
<keyword evidence="2 3" id="KW-0040">ANK repeat</keyword>
<accession>A0ABD1RA35</accession>
<protein>
    <submittedName>
        <fullName evidence="5">E3 ubiquitin-protein ligase XBAT33-like</fullName>
    </submittedName>
</protein>
<dbReference type="InterPro" id="IPR050776">
    <property type="entry name" value="Ank_Repeat/CDKN_Inhibitor"/>
</dbReference>
<organism evidence="5 6">
    <name type="scientific">Abeliophyllum distichum</name>
    <dbReference type="NCBI Taxonomy" id="126358"/>
    <lineage>
        <taxon>Eukaryota</taxon>
        <taxon>Viridiplantae</taxon>
        <taxon>Streptophyta</taxon>
        <taxon>Embryophyta</taxon>
        <taxon>Tracheophyta</taxon>
        <taxon>Spermatophyta</taxon>
        <taxon>Magnoliopsida</taxon>
        <taxon>eudicotyledons</taxon>
        <taxon>Gunneridae</taxon>
        <taxon>Pentapetalae</taxon>
        <taxon>asterids</taxon>
        <taxon>lamiids</taxon>
        <taxon>Lamiales</taxon>
        <taxon>Oleaceae</taxon>
        <taxon>Forsythieae</taxon>
        <taxon>Abeliophyllum</taxon>
    </lineage>
</organism>
<dbReference type="AlphaFoldDB" id="A0ABD1RA35"/>
<evidence type="ECO:0000256" key="2">
    <source>
        <dbReference type="ARBA" id="ARBA00023043"/>
    </source>
</evidence>
<dbReference type="InterPro" id="IPR036770">
    <property type="entry name" value="Ankyrin_rpt-contain_sf"/>
</dbReference>
<evidence type="ECO:0000256" key="4">
    <source>
        <dbReference type="SAM" id="MobiDB-lite"/>
    </source>
</evidence>
<dbReference type="PROSITE" id="PS50088">
    <property type="entry name" value="ANK_REPEAT"/>
    <property type="match status" value="1"/>
</dbReference>
<evidence type="ECO:0000256" key="1">
    <source>
        <dbReference type="ARBA" id="ARBA00022737"/>
    </source>
</evidence>
<sequence>MPNPFIMKSVPSVSSPLVTHFSRYADILVILMGDRTALMQACRYGHWEIVQTLLLFRCNVTRADYLSGRTALHFAAVNGHVRCLRLVIADFVPSAPFEPVNAQSNGRGDSLNTKSKLELSSTPASMV</sequence>
<comment type="caution">
    <text evidence="5">The sequence shown here is derived from an EMBL/GenBank/DDBJ whole genome shotgun (WGS) entry which is preliminary data.</text>
</comment>
<dbReference type="EMBL" id="JBFOLK010000009">
    <property type="protein sequence ID" value="KAL2484897.1"/>
    <property type="molecule type" value="Genomic_DNA"/>
</dbReference>
<evidence type="ECO:0000313" key="5">
    <source>
        <dbReference type="EMBL" id="KAL2484897.1"/>
    </source>
</evidence>
<dbReference type="InterPro" id="IPR002110">
    <property type="entry name" value="Ankyrin_rpt"/>
</dbReference>
<dbReference type="Proteomes" id="UP001604336">
    <property type="component" value="Unassembled WGS sequence"/>
</dbReference>
<keyword evidence="1" id="KW-0677">Repeat</keyword>
<dbReference type="PROSITE" id="PS50297">
    <property type="entry name" value="ANK_REP_REGION"/>
    <property type="match status" value="1"/>
</dbReference>
<dbReference type="PANTHER" id="PTHR24201">
    <property type="entry name" value="ANK_REP_REGION DOMAIN-CONTAINING PROTEIN"/>
    <property type="match status" value="1"/>
</dbReference>
<feature type="region of interest" description="Disordered" evidence="4">
    <location>
        <begin position="103"/>
        <end position="127"/>
    </location>
</feature>
<dbReference type="Pfam" id="PF12796">
    <property type="entry name" value="Ank_2"/>
    <property type="match status" value="1"/>
</dbReference>
<keyword evidence="6" id="KW-1185">Reference proteome</keyword>
<evidence type="ECO:0000313" key="6">
    <source>
        <dbReference type="Proteomes" id="UP001604336"/>
    </source>
</evidence>
<dbReference type="SUPFAM" id="SSF48403">
    <property type="entry name" value="Ankyrin repeat"/>
    <property type="match status" value="1"/>
</dbReference>
<gene>
    <name evidence="5" type="ORF">Adt_29653</name>
</gene>
<evidence type="ECO:0000256" key="3">
    <source>
        <dbReference type="PROSITE-ProRule" id="PRU00023"/>
    </source>
</evidence>
<dbReference type="SMART" id="SM00248">
    <property type="entry name" value="ANK"/>
    <property type="match status" value="2"/>
</dbReference>